<dbReference type="InterPro" id="IPR059226">
    <property type="entry name" value="Choice_anch_Q_dom"/>
</dbReference>
<evidence type="ECO:0000256" key="5">
    <source>
        <dbReference type="ARBA" id="ARBA00022729"/>
    </source>
</evidence>
<dbReference type="Gene3D" id="2.160.20.10">
    <property type="entry name" value="Single-stranded right-handed beta-helix, Pectin lyase-like"/>
    <property type="match status" value="4"/>
</dbReference>
<dbReference type="InterPro" id="IPR014756">
    <property type="entry name" value="Ig_E-set"/>
</dbReference>
<evidence type="ECO:0000259" key="8">
    <source>
        <dbReference type="Pfam" id="PF18962"/>
    </source>
</evidence>
<keyword evidence="4" id="KW-0964">Secreted</keyword>
<evidence type="ECO:0000256" key="7">
    <source>
        <dbReference type="ARBA" id="ARBA00023237"/>
    </source>
</evidence>
<dbReference type="InterPro" id="IPR006626">
    <property type="entry name" value="PbH1"/>
</dbReference>
<evidence type="ECO:0000313" key="10">
    <source>
        <dbReference type="EMBL" id="WXA12069.1"/>
    </source>
</evidence>
<dbReference type="Pfam" id="PF18962">
    <property type="entry name" value="Por_Secre_tail"/>
    <property type="match status" value="1"/>
</dbReference>
<dbReference type="KEGG" id="mcaa:R3L15_07985"/>
<dbReference type="InterPro" id="IPR003368">
    <property type="entry name" value="POMP_repeat"/>
</dbReference>
<dbReference type="SUPFAM" id="SSF81296">
    <property type="entry name" value="E set domains"/>
    <property type="match status" value="1"/>
</dbReference>
<feature type="domain" description="Secretion system C-terminal sorting" evidence="8">
    <location>
        <begin position="1987"/>
        <end position="2053"/>
    </location>
</feature>
<keyword evidence="5" id="KW-0732">Signal</keyword>
<proteinExistence type="predicted"/>
<reference evidence="9 11" key="1">
    <citation type="submission" date="2023-10" db="EMBL/GenBank/DDBJ databases">
        <title>Culture-based analysis of two novel bacteria associated with mangrove crab gills.</title>
        <authorList>
            <person name="Yang X."/>
            <person name="Garuglieri E."/>
            <person name="Van Goethem M.W."/>
            <person name="Fusi M."/>
            <person name="Marasco R."/>
            <person name="Daffonchio D.G."/>
        </authorList>
    </citation>
    <scope>NUCLEOTIDE SEQUENCE [LARGE SCALE GENOMIC DNA]</scope>
    <source>
        <strain evidence="10">UG2-1</strain>
        <strain evidence="9">UG2-2</strain>
        <strain evidence="11">UG2_2</strain>
    </source>
</reference>
<dbReference type="GO" id="GO:0005576">
    <property type="term" value="C:extracellular region"/>
    <property type="evidence" value="ECO:0007669"/>
    <property type="project" value="UniProtKB-SubCell"/>
</dbReference>
<dbReference type="NCBIfam" id="NF041518">
    <property type="entry name" value="choice_anch_Q"/>
    <property type="match status" value="3"/>
</dbReference>
<dbReference type="Gene3D" id="3.40.390.10">
    <property type="entry name" value="Collagenase (Catalytic Domain)"/>
    <property type="match status" value="1"/>
</dbReference>
<dbReference type="EMBL" id="CP136924">
    <property type="protein sequence ID" value="WXA02770.1"/>
    <property type="molecule type" value="Genomic_DNA"/>
</dbReference>
<dbReference type="InterPro" id="IPR012334">
    <property type="entry name" value="Pectin_lyas_fold"/>
</dbReference>
<dbReference type="RefSeq" id="WP_338731009.1">
    <property type="nucleotide sequence ID" value="NZ_CP136924.1"/>
</dbReference>
<dbReference type="EMBL" id="CP136925">
    <property type="protein sequence ID" value="WXA12069.1"/>
    <property type="molecule type" value="Genomic_DNA"/>
</dbReference>
<dbReference type="InterPro" id="IPR026444">
    <property type="entry name" value="Secre_tail"/>
</dbReference>
<dbReference type="NCBIfam" id="TIGR01376">
    <property type="entry name" value="POMP_repeat"/>
    <property type="match status" value="1"/>
</dbReference>
<keyword evidence="11" id="KW-1185">Reference proteome</keyword>
<evidence type="ECO:0000256" key="6">
    <source>
        <dbReference type="ARBA" id="ARBA00023136"/>
    </source>
</evidence>
<dbReference type="InterPro" id="IPR024079">
    <property type="entry name" value="MetalloPept_cat_dom_sf"/>
</dbReference>
<dbReference type="InterPro" id="IPR011050">
    <property type="entry name" value="Pectin_lyase_fold/virulence"/>
</dbReference>
<dbReference type="Gene3D" id="2.60.40.10">
    <property type="entry name" value="Immunoglobulins"/>
    <property type="match status" value="1"/>
</dbReference>
<name>A0AAU6NZT9_9FLAO</name>
<evidence type="ECO:0000256" key="3">
    <source>
        <dbReference type="ARBA" id="ARBA00004613"/>
    </source>
</evidence>
<dbReference type="SUPFAM" id="SSF51126">
    <property type="entry name" value="Pectin lyase-like"/>
    <property type="match status" value="4"/>
</dbReference>
<dbReference type="SMART" id="SM00710">
    <property type="entry name" value="PbH1"/>
    <property type="match status" value="12"/>
</dbReference>
<evidence type="ECO:0000313" key="11">
    <source>
        <dbReference type="Proteomes" id="UP001368318"/>
    </source>
</evidence>
<accession>A0AAU6NZT9</accession>
<dbReference type="Proteomes" id="UP001368318">
    <property type="component" value="Chromosome"/>
</dbReference>
<dbReference type="PANTHER" id="PTHR11319:SF35">
    <property type="entry name" value="OUTER MEMBRANE PROTEIN PMPC-RELATED"/>
    <property type="match status" value="1"/>
</dbReference>
<evidence type="ECO:0000256" key="2">
    <source>
        <dbReference type="ARBA" id="ARBA00004442"/>
    </source>
</evidence>
<evidence type="ECO:0000256" key="1">
    <source>
        <dbReference type="ARBA" id="ARBA00004196"/>
    </source>
</evidence>
<keyword evidence="6" id="KW-0472">Membrane</keyword>
<dbReference type="NCBIfam" id="TIGR04183">
    <property type="entry name" value="Por_Secre_tail"/>
    <property type="match status" value="1"/>
</dbReference>
<comment type="subcellular location">
    <subcellularLocation>
        <location evidence="1">Cell envelope</location>
    </subcellularLocation>
    <subcellularLocation>
        <location evidence="2">Cell outer membrane</location>
    </subcellularLocation>
    <subcellularLocation>
        <location evidence="3">Secreted</location>
    </subcellularLocation>
</comment>
<organism evidence="9 11">
    <name type="scientific">Mangrovimonas cancribranchiae</name>
    <dbReference type="NCBI Taxonomy" id="3080055"/>
    <lineage>
        <taxon>Bacteria</taxon>
        <taxon>Pseudomonadati</taxon>
        <taxon>Bacteroidota</taxon>
        <taxon>Flavobacteriia</taxon>
        <taxon>Flavobacteriales</taxon>
        <taxon>Flavobacteriaceae</taxon>
        <taxon>Mangrovimonas</taxon>
    </lineage>
</organism>
<evidence type="ECO:0000313" key="9">
    <source>
        <dbReference type="EMBL" id="WXA02770.1"/>
    </source>
</evidence>
<keyword evidence="7" id="KW-0998">Cell outer membrane</keyword>
<dbReference type="GO" id="GO:0008237">
    <property type="term" value="F:metallopeptidase activity"/>
    <property type="evidence" value="ECO:0007669"/>
    <property type="project" value="InterPro"/>
</dbReference>
<evidence type="ECO:0000256" key="4">
    <source>
        <dbReference type="ARBA" id="ARBA00022525"/>
    </source>
</evidence>
<dbReference type="PANTHER" id="PTHR11319">
    <property type="entry name" value="G PROTEIN-COUPLED RECEPTOR-RELATED"/>
    <property type="match status" value="1"/>
</dbReference>
<dbReference type="InterPro" id="IPR013783">
    <property type="entry name" value="Ig-like_fold"/>
</dbReference>
<gene>
    <name evidence="10" type="ORF">R3L15_07985</name>
    <name evidence="9" type="ORF">R3L16_13605</name>
</gene>
<protein>
    <submittedName>
        <fullName evidence="9">Choice-of-anchor Q domain-containing protein</fullName>
    </submittedName>
</protein>
<dbReference type="GO" id="GO:0009279">
    <property type="term" value="C:cell outer membrane"/>
    <property type="evidence" value="ECO:0007669"/>
    <property type="project" value="UniProtKB-SubCell"/>
</dbReference>
<sequence length="2055" mass="219934">MTYLTQLKHRLFKKQHFLTLACFIFIQLSYGQVVPLNINKHFSQANVIVEGEITGSQSYWNAKRSKIYTSYTLNVAQVIKGNINQDQIQIVVLGGQVDNKFLKASHTLNLKMYDKGVFTLKSLTSAHPNPNFPTNLQFQSYAGSQSAFKYNDIDNRVTGLFDQFQSREAFYNTLRQTFTQASPLLQRTTSSTQNQNANISSIYPPSNISAGTEQVITINGNNFGSSTGTVYFDDAQDGGISQVEGTIVSWSDTQIEVEVPSDAATGTVYANTSNGTFTSAITIDYNIKDYFNDTRFINDDNSHGYTWRMESGFNNNTPAKTAFMRAFNSWRCASRLNWKVGEATSLNETDWDNTNIIRFANPGELSAGIFGQSIMMGESCPDVVNGDFIVSEMDIHFNPDIDWNYGIEAPASNQVDLESIALRELGLGQSIGYVINPNSVMHYEDITPGEVRRTLNEGDVDATEYMMWKSIQFLPDGCSQYSRMRHRSLNTTVYVNQNQTTGLKNGTSWENAYTSLQTALQNSTSCGDNIKNILVASGNYKPTDGNDQTASFIVPYGIRLLGGFNGTETDIDQRDWVANLTILSGGINTFVSNPGNSHTIITMLSNEAEINGFTIRGAYADDSTDNSQPAIGRSGAAIYNNGNNKIYNCIITDNTAIDSGIGGGIVSFGGTLDIVNTLFYNNSASENGGAISVESGTTNIINCTIADNTANKGGGIHFFNGNVNATNTIFSNNSGTNGNINDDGGAGTGTANYCLFYNTTSENDGNIPPNITGNNNLENTDPDLRPDYKLTYTSAAIDAGDNTANTLTKDLSFQDRIQNSTIDIGAYETGSLCDLNVGNTIYVDKTATGYRTGNSWGNAFRNLETALALQECGFTGEILVAGGQTFTPSASRLCTQGCETPRGYYFLIHEDIQLKGGYIPHTFTQDYTNPTILSGDIGIINDNSDNTLTVVITANLTNAAQIDGFAITKGNANDSNVYQTIGGLTYLPTGRYGGGLYNASSNINMTNTVIYENSAAQGGGMVNGASNPNIINTVIYENSAALGGGIYNDNSDPNITNTVFINNSSTLAGGGIMNSDSSSPSLINTTFYGNIGGSDGGGAIYIGIGENNNPEVYNTVFYNNTPNDIDHFLADGSITDNSANNYSENYTGSGFNALTVDPFLNSSSPIGDDGIWGTADDGLHPTYYSILINAGDNSFNIENSDITRNQRIYDNTIDVGAYESQLTTNDIYPSANNILYVNKNVSGGNGSGNSWANAIIELAEALRWANNNQDNAWQTTPLQIWVADGTYTPGTLQTESFTIPSNVTVLGGFNGTETTANERNWAENPTILSGDLNNSQTANEGDSHTIVTMLGDNAEINGFFIQWGYADAETWISSPYGIGLAGAGVYNNGDNRIYNCSIRSNIAGGTIGGIGAGLGSYGGELEVINTSFSSNTATNGGAISAEGGTINLINCTIANNNANRGGGVHFYNGNVNATNTIFTNNSGTNGNINDYGGAGTGTANYCLFYNATTDNNGGVPPNITGNNNIENTDPIYTNGYAIANNSPAVDAGDNTANPLSLDLNAQNRISNTTIDIGAYEFQNLCGDLSIGTIVYVNKNATGNNDGSSWANALTSLESALSLQQNCGFTGEMRVAGGQTFYPSTSRLCTSGCTSPRGYYFLIHEDIQLRGSYVVGTDTQDYSNPTILSGDIGTLNDNSDNIYHVVITIDLTNAATIDGFTVTNGHASNTNTAVNGLNFSGNGGGMYNNYSSPSITNSTFSNNSAPRGGAMFNRYSDPSISNSSFSNNSATDVGGVGGGMFNNRSSPSITNSTFSNNFAPRGGGMYNRYSSSLSITNSTFSNNSATDGGGGMYNDETSNPVLYNTVLYNNTGNDISNHTNSSIDNNSANNFSETSYLLGNQGVSFTQLTVDPFVDSSNPIGADGVWNTEDDGLYPANGSVLINAGDNSFNTESTDITGNPRIFNSTIDVGAYELQSTLSNNSVNKTNNEFVVYPNPTTHMLYIKTNLKQFSYELYNIQGQKIMGSKQAVNTINTSQLATGVYVLKLNSGNKTQSIKVIKK</sequence>